<protein>
    <submittedName>
        <fullName evidence="2">Cyclic nucleotide-binding domain-containing protein</fullName>
    </submittedName>
</protein>
<accession>A0A8J6YKH8</accession>
<dbReference type="InterPro" id="IPR000595">
    <property type="entry name" value="cNMP-bd_dom"/>
</dbReference>
<dbReference type="Pfam" id="PF00027">
    <property type="entry name" value="cNMP_binding"/>
    <property type="match status" value="1"/>
</dbReference>
<evidence type="ECO:0000313" key="2">
    <source>
        <dbReference type="EMBL" id="MBE1236235.1"/>
    </source>
</evidence>
<dbReference type="CDD" id="cd00038">
    <property type="entry name" value="CAP_ED"/>
    <property type="match status" value="1"/>
</dbReference>
<name>A0A8J6YKH8_9PROT</name>
<dbReference type="RefSeq" id="WP_192533104.1">
    <property type="nucleotide sequence ID" value="NZ_JACZHT010000001.1"/>
</dbReference>
<dbReference type="SMART" id="SM00100">
    <property type="entry name" value="cNMP"/>
    <property type="match status" value="1"/>
</dbReference>
<dbReference type="InterPro" id="IPR018490">
    <property type="entry name" value="cNMP-bd_dom_sf"/>
</dbReference>
<evidence type="ECO:0000313" key="3">
    <source>
        <dbReference type="Proteomes" id="UP000631034"/>
    </source>
</evidence>
<comment type="caution">
    <text evidence="2">The sequence shown here is derived from an EMBL/GenBank/DDBJ whole genome shotgun (WGS) entry which is preliminary data.</text>
</comment>
<evidence type="ECO:0000259" key="1">
    <source>
        <dbReference type="PROSITE" id="PS50042"/>
    </source>
</evidence>
<dbReference type="AlphaFoldDB" id="A0A8J6YKH8"/>
<dbReference type="EMBL" id="JACZHT010000001">
    <property type="protein sequence ID" value="MBE1236235.1"/>
    <property type="molecule type" value="Genomic_DNA"/>
</dbReference>
<organism evidence="2 3">
    <name type="scientific">Phaeovibrio sulfidiphilus</name>
    <dbReference type="NCBI Taxonomy" id="1220600"/>
    <lineage>
        <taxon>Bacteria</taxon>
        <taxon>Pseudomonadati</taxon>
        <taxon>Pseudomonadota</taxon>
        <taxon>Alphaproteobacteria</taxon>
        <taxon>Rhodospirillales</taxon>
        <taxon>Rhodospirillaceae</taxon>
        <taxon>Phaeovibrio</taxon>
    </lineage>
</organism>
<reference evidence="2" key="1">
    <citation type="submission" date="2020-10" db="EMBL/GenBank/DDBJ databases">
        <title>Genome sequence of the unusual species of purple photosynthetic bacteria, Phaeovibrio sulfidiphilus DSM 23193, type strain.</title>
        <authorList>
            <person name="Kyndt J.A."/>
            <person name="Meyer T.E."/>
        </authorList>
    </citation>
    <scope>NUCLEOTIDE SEQUENCE</scope>
    <source>
        <strain evidence="2">DSM 23193</strain>
    </source>
</reference>
<proteinExistence type="predicted"/>
<feature type="domain" description="Cyclic nucleotide-binding" evidence="1">
    <location>
        <begin position="16"/>
        <end position="85"/>
    </location>
</feature>
<dbReference type="Gene3D" id="2.60.120.10">
    <property type="entry name" value="Jelly Rolls"/>
    <property type="match status" value="1"/>
</dbReference>
<gene>
    <name evidence="2" type="ORF">IHV25_01005</name>
</gene>
<dbReference type="SUPFAM" id="SSF51206">
    <property type="entry name" value="cAMP-binding domain-like"/>
    <property type="match status" value="1"/>
</dbReference>
<dbReference type="InterPro" id="IPR014710">
    <property type="entry name" value="RmlC-like_jellyroll"/>
</dbReference>
<dbReference type="PROSITE" id="PS50042">
    <property type="entry name" value="CNMP_BINDING_3"/>
    <property type="match status" value="1"/>
</dbReference>
<keyword evidence="3" id="KW-1185">Reference proteome</keyword>
<dbReference type="Proteomes" id="UP000631034">
    <property type="component" value="Unassembled WGS sequence"/>
</dbReference>
<sequence>MTRAREIAKLLRSHAVLESLDADLLLELEDIATIESVPPGIVLLKEGMPADCLFLLLEGTVAVGFQGHGGRFTPIEYVSGNEVLGWSWLIEPYIWEFDGIAHTSVRAINLDARELRSRMAENGRLCAVLSRTMLGVMASRVRAIRLGYMNACSGGL</sequence>